<dbReference type="eggNOG" id="ENOG5033G5W">
    <property type="taxonomic scope" value="Bacteria"/>
</dbReference>
<name>A0A0A2MT26_9FLAO</name>
<reference evidence="1 2" key="1">
    <citation type="submission" date="2013-09" db="EMBL/GenBank/DDBJ databases">
        <authorList>
            <person name="Zeng Z."/>
            <person name="Chen C."/>
        </authorList>
    </citation>
    <scope>NUCLEOTIDE SEQUENCE [LARGE SCALE GENOMIC DNA]</scope>
    <source>
        <strain evidence="1 2">WB 4.1-42</strain>
    </source>
</reference>
<dbReference type="OrthoDB" id="1367171at2"/>
<dbReference type="Proteomes" id="UP000030111">
    <property type="component" value="Unassembled WGS sequence"/>
</dbReference>
<dbReference type="AlphaFoldDB" id="A0A0A2MT26"/>
<dbReference type="STRING" id="1121898.GCA_000422725_00684"/>
<sequence length="174" mass="20026">MAANYLIIDYRFESLSHIINGLKKSIENLELKLNTLDWYDGLWLREESEPVYGLAFIAFQNYINSTIKDITGFTKDKTNFYKINGNINGFKNSQIELIIGLANYIKHKDDDGLFHVGTKSLLKNFNLNSNKDNDIDNSAIFGGLSILDDKWNLDKILTIVILWRKQLYDIHSSA</sequence>
<proteinExistence type="predicted"/>
<evidence type="ECO:0000313" key="2">
    <source>
        <dbReference type="Proteomes" id="UP000030111"/>
    </source>
</evidence>
<protein>
    <submittedName>
        <fullName evidence="1">Uncharacterized protein</fullName>
    </submittedName>
</protein>
<keyword evidence="2" id="KW-1185">Reference proteome</keyword>
<comment type="caution">
    <text evidence="1">The sequence shown here is derived from an EMBL/GenBank/DDBJ whole genome shotgun (WGS) entry which is preliminary data.</text>
</comment>
<gene>
    <name evidence="1" type="ORF">Q766_01055</name>
</gene>
<dbReference type="RefSeq" id="WP_026992112.1">
    <property type="nucleotide sequence ID" value="NZ_JRLY01000001.1"/>
</dbReference>
<evidence type="ECO:0000313" key="1">
    <source>
        <dbReference type="EMBL" id="KGO94731.1"/>
    </source>
</evidence>
<organism evidence="1 2">
    <name type="scientific">Flavobacterium subsaxonicum WB 4.1-42 = DSM 21790</name>
    <dbReference type="NCBI Taxonomy" id="1121898"/>
    <lineage>
        <taxon>Bacteria</taxon>
        <taxon>Pseudomonadati</taxon>
        <taxon>Bacteroidota</taxon>
        <taxon>Flavobacteriia</taxon>
        <taxon>Flavobacteriales</taxon>
        <taxon>Flavobacteriaceae</taxon>
        <taxon>Flavobacterium</taxon>
    </lineage>
</organism>
<dbReference type="EMBL" id="JRLY01000001">
    <property type="protein sequence ID" value="KGO94731.1"/>
    <property type="molecule type" value="Genomic_DNA"/>
</dbReference>
<accession>A0A0A2MT26</accession>